<dbReference type="EMBL" id="CADEBD010000300">
    <property type="protein sequence ID" value="CAB3235668.1"/>
    <property type="molecule type" value="Genomic_DNA"/>
</dbReference>
<dbReference type="InterPro" id="IPR036570">
    <property type="entry name" value="HORMA_dom_sf"/>
</dbReference>
<dbReference type="Gene3D" id="3.30.900.10">
    <property type="entry name" value="HORMA domain"/>
    <property type="match status" value="1"/>
</dbReference>
<feature type="compositionally biased region" description="Basic and acidic residues" evidence="6">
    <location>
        <begin position="534"/>
        <end position="546"/>
    </location>
</feature>
<dbReference type="OrthoDB" id="256429at2759"/>
<evidence type="ECO:0000259" key="7">
    <source>
        <dbReference type="PROSITE" id="PS50815"/>
    </source>
</evidence>
<keyword evidence="3" id="KW-0158">Chromosome</keyword>
<dbReference type="PANTHER" id="PTHR48225:SF7">
    <property type="entry name" value="MEIOSIS-SPECIFIC PROTEIN HOP1"/>
    <property type="match status" value="1"/>
</dbReference>
<dbReference type="InterPro" id="IPR013083">
    <property type="entry name" value="Znf_RING/FYVE/PHD"/>
</dbReference>
<evidence type="ECO:0000256" key="3">
    <source>
        <dbReference type="ARBA" id="ARBA00022454"/>
    </source>
</evidence>
<dbReference type="InterPro" id="IPR011011">
    <property type="entry name" value="Znf_FYVE_PHD"/>
</dbReference>
<feature type="domain" description="HORMA" evidence="7">
    <location>
        <begin position="28"/>
        <end position="234"/>
    </location>
</feature>
<dbReference type="PROSITE" id="PS50815">
    <property type="entry name" value="HORMA"/>
    <property type="match status" value="1"/>
</dbReference>
<evidence type="ECO:0000256" key="5">
    <source>
        <dbReference type="ARBA" id="ARBA00023254"/>
    </source>
</evidence>
<evidence type="ECO:0000256" key="1">
    <source>
        <dbReference type="ARBA" id="ARBA00004123"/>
    </source>
</evidence>
<dbReference type="InterPro" id="IPR051294">
    <property type="entry name" value="HORMA_MeioticProgression"/>
</dbReference>
<name>A0A8S0ZUU8_ARCPL</name>
<comment type="subcellular location">
    <subcellularLocation>
        <location evidence="2">Chromosome</location>
    </subcellularLocation>
    <subcellularLocation>
        <location evidence="1">Nucleus</location>
    </subcellularLocation>
</comment>
<dbReference type="GO" id="GO:0051321">
    <property type="term" value="P:meiotic cell cycle"/>
    <property type="evidence" value="ECO:0007669"/>
    <property type="project" value="UniProtKB-KW"/>
</dbReference>
<evidence type="ECO:0000256" key="2">
    <source>
        <dbReference type="ARBA" id="ARBA00004286"/>
    </source>
</evidence>
<keyword evidence="4" id="KW-0539">Nucleus</keyword>
<dbReference type="InterPro" id="IPR003511">
    <property type="entry name" value="HORMA_dom"/>
</dbReference>
<evidence type="ECO:0000256" key="4">
    <source>
        <dbReference type="ARBA" id="ARBA00023242"/>
    </source>
</evidence>
<dbReference type="SUPFAM" id="SSF56019">
    <property type="entry name" value="The spindle assembly checkpoint protein mad2"/>
    <property type="match status" value="1"/>
</dbReference>
<protein>
    <recommendedName>
        <fullName evidence="7">HORMA domain-containing protein</fullName>
    </recommendedName>
</protein>
<feature type="region of interest" description="Disordered" evidence="6">
    <location>
        <begin position="534"/>
        <end position="564"/>
    </location>
</feature>
<dbReference type="Gene3D" id="3.30.40.10">
    <property type="entry name" value="Zinc/RING finger domain, C3HC4 (zinc finger)"/>
    <property type="match status" value="1"/>
</dbReference>
<dbReference type="Proteomes" id="UP000494256">
    <property type="component" value="Unassembled WGS sequence"/>
</dbReference>
<gene>
    <name evidence="8" type="ORF">APLA_LOCUS7041</name>
</gene>
<dbReference type="GO" id="GO:0005694">
    <property type="term" value="C:chromosome"/>
    <property type="evidence" value="ECO:0007669"/>
    <property type="project" value="UniProtKB-SubCell"/>
</dbReference>
<keyword evidence="5" id="KW-0469">Meiosis</keyword>
<dbReference type="PANTHER" id="PTHR48225">
    <property type="entry name" value="HORMA DOMAIN-CONTAINING PROTEIN 1"/>
    <property type="match status" value="1"/>
</dbReference>
<sequence length="564" mass="63668">MSATATFTSQAVAEWVKIFPRQVTETYTSSVTFMKQLTVVAVSTITYMKNVFPEDSYTVENFSGIRLRILKKKPNHDLAQFVSTAMSQAFEAFDKKYLHQMVLCFYDGECKIDNLVEYHIFEYNYNSDGVTMNVHSKGRGKNQQSTRYSFDNVRERTVLMIRACVVIMQSCQDELPESYDVSLRLYYNEDAPEGYQAPGFLSTEENQDHLEPTLPESVKLGYVETPFHKLTTRCYIRSSIGSSHEAIDASIPEDLKILQYFQPSQNVPVISQEDRYDFDGSALKSISDSTDTRILCACNKFDTDDDTHGLLTCQYCNTQQHAACYGITRESAGLVKQHCCTECSDADPTREPTDQRLAALGVHKRECLCIFRRALEWCGAGGALSAARVADKFQLSELNASKLMKLLHSHAILQLHEPTDVTAPHQIVPDRLKQVMSKYFQAEEPNIVDRLIAETLSQSSQHDPVGEVLSPMEKISLQNATTLGKIVEPEPEAVQVVQDETLQEYRDVIMANVEKETGLPLSGSHNPVNVEEIGKKAEKRKSDGSRRTGVRTKRARANKDYLYF</sequence>
<organism evidence="8 9">
    <name type="scientific">Arctia plantaginis</name>
    <name type="common">Wood tiger moth</name>
    <name type="synonym">Phalaena plantaginis</name>
    <dbReference type="NCBI Taxonomy" id="874455"/>
    <lineage>
        <taxon>Eukaryota</taxon>
        <taxon>Metazoa</taxon>
        <taxon>Ecdysozoa</taxon>
        <taxon>Arthropoda</taxon>
        <taxon>Hexapoda</taxon>
        <taxon>Insecta</taxon>
        <taxon>Pterygota</taxon>
        <taxon>Neoptera</taxon>
        <taxon>Endopterygota</taxon>
        <taxon>Lepidoptera</taxon>
        <taxon>Glossata</taxon>
        <taxon>Ditrysia</taxon>
        <taxon>Noctuoidea</taxon>
        <taxon>Erebidae</taxon>
        <taxon>Arctiinae</taxon>
        <taxon>Arctia</taxon>
    </lineage>
</organism>
<accession>A0A8S0ZUU8</accession>
<dbReference type="AlphaFoldDB" id="A0A8S0ZUU8"/>
<reference evidence="8 9" key="1">
    <citation type="submission" date="2020-04" db="EMBL/GenBank/DDBJ databases">
        <authorList>
            <person name="Wallbank WR R."/>
            <person name="Pardo Diaz C."/>
            <person name="Kozak K."/>
            <person name="Martin S."/>
            <person name="Jiggins C."/>
            <person name="Moest M."/>
            <person name="Warren A I."/>
            <person name="Byers J.R.P. K."/>
            <person name="Montejo-Kovacevich G."/>
            <person name="Yen C E."/>
        </authorList>
    </citation>
    <scope>NUCLEOTIDE SEQUENCE [LARGE SCALE GENOMIC DNA]</scope>
</reference>
<comment type="caution">
    <text evidence="8">The sequence shown here is derived from an EMBL/GenBank/DDBJ whole genome shotgun (WGS) entry which is preliminary data.</text>
</comment>
<proteinExistence type="predicted"/>
<evidence type="ECO:0000256" key="6">
    <source>
        <dbReference type="SAM" id="MobiDB-lite"/>
    </source>
</evidence>
<evidence type="ECO:0000313" key="9">
    <source>
        <dbReference type="Proteomes" id="UP000494256"/>
    </source>
</evidence>
<dbReference type="Pfam" id="PF02301">
    <property type="entry name" value="HORMA"/>
    <property type="match status" value="1"/>
</dbReference>
<evidence type="ECO:0000313" key="8">
    <source>
        <dbReference type="EMBL" id="CAB3235668.1"/>
    </source>
</evidence>
<dbReference type="SUPFAM" id="SSF57903">
    <property type="entry name" value="FYVE/PHD zinc finger"/>
    <property type="match status" value="1"/>
</dbReference>
<dbReference type="GO" id="GO:0005634">
    <property type="term" value="C:nucleus"/>
    <property type="evidence" value="ECO:0007669"/>
    <property type="project" value="UniProtKB-SubCell"/>
</dbReference>